<evidence type="ECO:0000313" key="1">
    <source>
        <dbReference type="EMBL" id="OCT43368.1"/>
    </source>
</evidence>
<proteinExistence type="predicted"/>
<comment type="caution">
    <text evidence="1">The sequence shown here is derived from an EMBL/GenBank/DDBJ whole genome shotgun (WGS) entry which is preliminary data.</text>
</comment>
<name>A0A9X5R3F3_9ACTN</name>
<organism evidence="1">
    <name type="scientific">Cutibacterium granulosum DSM 20700</name>
    <dbReference type="NCBI Taxonomy" id="1160719"/>
    <lineage>
        <taxon>Bacteria</taxon>
        <taxon>Bacillati</taxon>
        <taxon>Actinomycetota</taxon>
        <taxon>Actinomycetes</taxon>
        <taxon>Propionibacteriales</taxon>
        <taxon>Propionibacteriaceae</taxon>
        <taxon>Cutibacterium</taxon>
    </lineage>
</organism>
<dbReference type="EMBL" id="JNBU01000002">
    <property type="protein sequence ID" value="OCT43368.1"/>
    <property type="molecule type" value="Genomic_DNA"/>
</dbReference>
<reference evidence="1" key="1">
    <citation type="submission" date="2014-05" db="EMBL/GenBank/DDBJ databases">
        <authorList>
            <person name="Jahns A.C."/>
            <person name="Eilers H."/>
            <person name="Alexeyev O.A."/>
        </authorList>
    </citation>
    <scope>NUCLEOTIDE SEQUENCE [LARGE SCALE GENOMIC DNA]</scope>
    <source>
        <strain evidence="1">DSM 20700</strain>
    </source>
</reference>
<dbReference type="AlphaFoldDB" id="A0A9X5R3F3"/>
<sequence length="83" mass="8140">MECGTVPALPPDGVGIADVPEVPRMLAVALAVGAAVGDGSAEGVLSDTPTKDFSLVEAAESCGVGEALRPQASSPSVNAVARH</sequence>
<protein>
    <submittedName>
        <fullName evidence="1">Uncharacterized protein</fullName>
    </submittedName>
</protein>
<gene>
    <name evidence="1" type="ORF">L860_04305</name>
</gene>
<accession>A0A9X5R3F3</accession>